<gene>
    <name evidence="2" type="ORF">RDI58_022356</name>
</gene>
<feature type="region of interest" description="Disordered" evidence="1">
    <location>
        <begin position="1"/>
        <end position="22"/>
    </location>
</feature>
<dbReference type="AlphaFoldDB" id="A0AAN8T7C8"/>
<dbReference type="EMBL" id="JBANQN010000009">
    <property type="protein sequence ID" value="KAK6780172.1"/>
    <property type="molecule type" value="Genomic_DNA"/>
</dbReference>
<organism evidence="2 3">
    <name type="scientific">Solanum bulbocastanum</name>
    <name type="common">Wild potato</name>
    <dbReference type="NCBI Taxonomy" id="147425"/>
    <lineage>
        <taxon>Eukaryota</taxon>
        <taxon>Viridiplantae</taxon>
        <taxon>Streptophyta</taxon>
        <taxon>Embryophyta</taxon>
        <taxon>Tracheophyta</taxon>
        <taxon>Spermatophyta</taxon>
        <taxon>Magnoliopsida</taxon>
        <taxon>eudicotyledons</taxon>
        <taxon>Gunneridae</taxon>
        <taxon>Pentapetalae</taxon>
        <taxon>asterids</taxon>
        <taxon>lamiids</taxon>
        <taxon>Solanales</taxon>
        <taxon>Solanaceae</taxon>
        <taxon>Solanoideae</taxon>
        <taxon>Solaneae</taxon>
        <taxon>Solanum</taxon>
    </lineage>
</organism>
<evidence type="ECO:0000256" key="1">
    <source>
        <dbReference type="SAM" id="MobiDB-lite"/>
    </source>
</evidence>
<accession>A0AAN8T7C8</accession>
<evidence type="ECO:0000313" key="2">
    <source>
        <dbReference type="EMBL" id="KAK6780172.1"/>
    </source>
</evidence>
<sequence length="86" mass="9977">MMEAIEKAEIQSTTNKEIDDRSQSVCHEGRPFYIRTSIKTSSRAYLNKPMDLEEDEVRACMVETNNWLLANKDKEILGMDQTVMFT</sequence>
<protein>
    <submittedName>
        <fullName evidence="2">Uncharacterized protein</fullName>
    </submittedName>
</protein>
<comment type="caution">
    <text evidence="2">The sequence shown here is derived from an EMBL/GenBank/DDBJ whole genome shotgun (WGS) entry which is preliminary data.</text>
</comment>
<name>A0AAN8T7C8_SOLBU</name>
<evidence type="ECO:0000313" key="3">
    <source>
        <dbReference type="Proteomes" id="UP001371456"/>
    </source>
</evidence>
<dbReference type="Proteomes" id="UP001371456">
    <property type="component" value="Unassembled WGS sequence"/>
</dbReference>
<keyword evidence="3" id="KW-1185">Reference proteome</keyword>
<reference evidence="2 3" key="1">
    <citation type="submission" date="2024-02" db="EMBL/GenBank/DDBJ databases">
        <title>de novo genome assembly of Solanum bulbocastanum strain 11H21.</title>
        <authorList>
            <person name="Hosaka A.J."/>
        </authorList>
    </citation>
    <scope>NUCLEOTIDE SEQUENCE [LARGE SCALE GENOMIC DNA]</scope>
    <source>
        <tissue evidence="2">Young leaves</tissue>
    </source>
</reference>
<proteinExistence type="predicted"/>